<accession>A0ABS5I3M1</accession>
<organism evidence="9 10">
    <name type="scientific">Shewanella intestini</name>
    <dbReference type="NCBI Taxonomy" id="2017544"/>
    <lineage>
        <taxon>Bacteria</taxon>
        <taxon>Pseudomonadati</taxon>
        <taxon>Pseudomonadota</taxon>
        <taxon>Gammaproteobacteria</taxon>
        <taxon>Alteromonadales</taxon>
        <taxon>Shewanellaceae</taxon>
        <taxon>Shewanella</taxon>
    </lineage>
</organism>
<evidence type="ECO:0000256" key="2">
    <source>
        <dbReference type="ARBA" id="ARBA00012621"/>
    </source>
</evidence>
<evidence type="ECO:0000256" key="7">
    <source>
        <dbReference type="RuleBase" id="RU365103"/>
    </source>
</evidence>
<sequence length="425" mass="47676">MTRYIYSCLLYLLSPLVIMYLLLRSVKSPDYRKRWSERFGFNPLIKTDVLFHCVSMGETLAAVNLIKQLMAQNPDKTFTITTTSPTGSEQVVNAFGDQVQHCYLPLDFSFAVKRFLRQVKPQLCVIMETELWPNLVHFAHNQQIKIILANARLSQKSADKYQAKPKLSLPMLRCLDQILVQTQIEAERFMALGVSAANIKVTGSVKFDITIDPVQQQRAVALRSQWQKELAPVWVAGSVHPGEFDIMLNAHQQVLAVYPDALLIMAPRHPEQFDAAAQAINKQGFHLVRRSETQQVTEQTQVILGDTMGELLMLYGTADQAFIGGTLIENGGHNPLEPAAMGLGVYMGPHHWDFTEITQLLQQAGALNVVHNSDELAQQLLANFTEQPLLAAKRRASLEVVSQNRGALTAHVVALQQWLETTKMH</sequence>
<dbReference type="PANTHER" id="PTHR42755:SF1">
    <property type="entry name" value="3-DEOXY-D-MANNO-OCTULOSONIC ACID TRANSFERASE, MITOCHONDRIAL-RELATED"/>
    <property type="match status" value="1"/>
</dbReference>
<comment type="function">
    <text evidence="7">Involved in lipopolysaccharide (LPS) biosynthesis. Catalyzes the transfer of 3-deoxy-D-manno-octulosonate (Kdo) residue(s) from CMP-Kdo to lipid IV(A), the tetraacyldisaccharide-1,4'-bisphosphate precursor of lipid A.</text>
</comment>
<evidence type="ECO:0000256" key="4">
    <source>
        <dbReference type="ARBA" id="ARBA00022679"/>
    </source>
</evidence>
<comment type="subcellular location">
    <subcellularLocation>
        <location evidence="7">Cell membrane</location>
    </subcellularLocation>
</comment>
<evidence type="ECO:0000256" key="6">
    <source>
        <dbReference type="ARBA" id="ARBA00049183"/>
    </source>
</evidence>
<dbReference type="Gene3D" id="3.40.50.11720">
    <property type="entry name" value="3-Deoxy-D-manno-octulosonic-acid transferase, N-terminal domain"/>
    <property type="match status" value="1"/>
</dbReference>
<keyword evidence="7" id="KW-1003">Cell membrane</keyword>
<dbReference type="NCBIfam" id="NF004388">
    <property type="entry name" value="PRK05749.1-4"/>
    <property type="match status" value="1"/>
</dbReference>
<comment type="pathway">
    <text evidence="1 7">Bacterial outer membrane biogenesis; LPS core biosynthesis.</text>
</comment>
<protein>
    <recommendedName>
        <fullName evidence="3 7">3-deoxy-D-manno-octulosonic acid transferase</fullName>
        <shortName evidence="7">Kdo transferase</shortName>
        <ecNumber evidence="2 7">2.4.99.12</ecNumber>
    </recommendedName>
    <alternativeName>
        <fullName evidence="5 7">Lipid IV(A) 3-deoxy-D-manno-octulosonic acid transferase</fullName>
    </alternativeName>
</protein>
<comment type="catalytic activity">
    <reaction evidence="6 7">
        <text>lipid IVA (E. coli) + CMP-3-deoxy-beta-D-manno-octulosonate = alpha-Kdo-(2-&gt;6)-lipid IVA (E. coli) + CMP + H(+)</text>
        <dbReference type="Rhea" id="RHEA:28066"/>
        <dbReference type="ChEBI" id="CHEBI:15378"/>
        <dbReference type="ChEBI" id="CHEBI:58603"/>
        <dbReference type="ChEBI" id="CHEBI:60364"/>
        <dbReference type="ChEBI" id="CHEBI:60377"/>
        <dbReference type="ChEBI" id="CHEBI:85987"/>
        <dbReference type="EC" id="2.4.99.12"/>
    </reaction>
</comment>
<proteinExistence type="inferred from homology"/>
<feature type="domain" description="3-deoxy-D-manno-octulosonic-acid transferase N-terminal" evidence="8">
    <location>
        <begin position="33"/>
        <end position="209"/>
    </location>
</feature>
<evidence type="ECO:0000313" key="9">
    <source>
        <dbReference type="EMBL" id="MBR9728626.1"/>
    </source>
</evidence>
<evidence type="ECO:0000259" key="8">
    <source>
        <dbReference type="Pfam" id="PF04413"/>
    </source>
</evidence>
<dbReference type="Proteomes" id="UP000811844">
    <property type="component" value="Unassembled WGS sequence"/>
</dbReference>
<feature type="transmembrane region" description="Helical" evidence="7">
    <location>
        <begin position="6"/>
        <end position="23"/>
    </location>
</feature>
<evidence type="ECO:0000256" key="1">
    <source>
        <dbReference type="ARBA" id="ARBA00004713"/>
    </source>
</evidence>
<dbReference type="EMBL" id="JAAIKR010000011">
    <property type="protein sequence ID" value="MBR9728626.1"/>
    <property type="molecule type" value="Genomic_DNA"/>
</dbReference>
<name>A0ABS5I3M1_9GAMM</name>
<keyword evidence="7" id="KW-1133">Transmembrane helix</keyword>
<keyword evidence="7" id="KW-0448">Lipopolysaccharide biosynthesis</keyword>
<dbReference type="GO" id="GO:0016740">
    <property type="term" value="F:transferase activity"/>
    <property type="evidence" value="ECO:0007669"/>
    <property type="project" value="UniProtKB-KW"/>
</dbReference>
<dbReference type="InterPro" id="IPR038107">
    <property type="entry name" value="Glycos_transf_N_sf"/>
</dbReference>
<reference evidence="9 10" key="1">
    <citation type="submission" date="2020-02" db="EMBL/GenBank/DDBJ databases">
        <title>Shewanella WXL01 sp. nov., a marine bacterium isolated from green algae in Luhuitou Fringing Reef (Northern South China Sea).</title>
        <authorList>
            <person name="Wang X."/>
        </authorList>
    </citation>
    <scope>NUCLEOTIDE SEQUENCE [LARGE SCALE GENOMIC DNA]</scope>
    <source>
        <strain evidence="9 10">MCCC 1A01895</strain>
    </source>
</reference>
<gene>
    <name evidence="9" type="ORF">G3R48_11625</name>
</gene>
<dbReference type="EC" id="2.4.99.12" evidence="2 7"/>
<dbReference type="PANTHER" id="PTHR42755">
    <property type="entry name" value="3-DEOXY-MANNO-OCTULOSONATE CYTIDYLYLTRANSFERASE"/>
    <property type="match status" value="1"/>
</dbReference>
<evidence type="ECO:0000313" key="10">
    <source>
        <dbReference type="Proteomes" id="UP000811844"/>
    </source>
</evidence>
<comment type="caution">
    <text evidence="9">The sequence shown here is derived from an EMBL/GenBank/DDBJ whole genome shotgun (WGS) entry which is preliminary data.</text>
</comment>
<keyword evidence="7" id="KW-0812">Transmembrane</keyword>
<comment type="similarity">
    <text evidence="7">Belongs to the glycosyltransferase group 1 family.</text>
</comment>
<dbReference type="RefSeq" id="WP_153665955.1">
    <property type="nucleotide sequence ID" value="NZ_JAAIKR010000011.1"/>
</dbReference>
<dbReference type="Pfam" id="PF04413">
    <property type="entry name" value="Glycos_transf_N"/>
    <property type="match status" value="1"/>
</dbReference>
<dbReference type="InterPro" id="IPR007507">
    <property type="entry name" value="Glycos_transf_N"/>
</dbReference>
<keyword evidence="7" id="KW-0472">Membrane</keyword>
<evidence type="ECO:0000256" key="5">
    <source>
        <dbReference type="ARBA" id="ARBA00031445"/>
    </source>
</evidence>
<dbReference type="Gene3D" id="3.40.50.2000">
    <property type="entry name" value="Glycogen Phosphorylase B"/>
    <property type="match status" value="1"/>
</dbReference>
<keyword evidence="4 7" id="KW-0808">Transferase</keyword>
<dbReference type="SUPFAM" id="SSF53756">
    <property type="entry name" value="UDP-Glycosyltransferase/glycogen phosphorylase"/>
    <property type="match status" value="1"/>
</dbReference>
<dbReference type="InterPro" id="IPR039901">
    <property type="entry name" value="Kdotransferase"/>
</dbReference>
<keyword evidence="10" id="KW-1185">Reference proteome</keyword>
<evidence type="ECO:0000256" key="3">
    <source>
        <dbReference type="ARBA" id="ARBA00019077"/>
    </source>
</evidence>